<dbReference type="InterPro" id="IPR044810">
    <property type="entry name" value="WRKY_plant"/>
</dbReference>
<dbReference type="Gene3D" id="2.20.25.80">
    <property type="entry name" value="WRKY domain"/>
    <property type="match status" value="1"/>
</dbReference>
<dbReference type="PROSITE" id="PS50811">
    <property type="entry name" value="WRKY"/>
    <property type="match status" value="1"/>
</dbReference>
<dbReference type="GO" id="GO:0003700">
    <property type="term" value="F:DNA-binding transcription factor activity"/>
    <property type="evidence" value="ECO:0007669"/>
    <property type="project" value="InterPro"/>
</dbReference>
<dbReference type="Proteomes" id="UP000594263">
    <property type="component" value="Unplaced"/>
</dbReference>
<evidence type="ECO:0000313" key="11">
    <source>
        <dbReference type="Proteomes" id="UP000594263"/>
    </source>
</evidence>
<reference evidence="10" key="1">
    <citation type="submission" date="2021-01" db="UniProtKB">
        <authorList>
            <consortium name="EnsemblPlants"/>
        </authorList>
    </citation>
    <scope>IDENTIFICATION</scope>
</reference>
<evidence type="ECO:0000256" key="8">
    <source>
        <dbReference type="SAM" id="MobiDB-lite"/>
    </source>
</evidence>
<evidence type="ECO:0000256" key="3">
    <source>
        <dbReference type="ARBA" id="ARBA00023125"/>
    </source>
</evidence>
<proteinExistence type="inferred from homology"/>
<dbReference type="SUPFAM" id="SSF118290">
    <property type="entry name" value="WRKY DNA-binding domain"/>
    <property type="match status" value="1"/>
</dbReference>
<dbReference type="GO" id="GO:0000976">
    <property type="term" value="F:transcription cis-regulatory region binding"/>
    <property type="evidence" value="ECO:0007669"/>
    <property type="project" value="TreeGrafter"/>
</dbReference>
<evidence type="ECO:0000256" key="7">
    <source>
        <dbReference type="ARBA" id="ARBA00060761"/>
    </source>
</evidence>
<dbReference type="FunFam" id="2.20.25.80:FF:000005">
    <property type="entry name" value="probable WRKY transcription factor 14"/>
    <property type="match status" value="1"/>
</dbReference>
<protein>
    <recommendedName>
        <fullName evidence="9">WRKY domain-containing protein</fullName>
    </recommendedName>
</protein>
<evidence type="ECO:0000256" key="5">
    <source>
        <dbReference type="ARBA" id="ARBA00023242"/>
    </source>
</evidence>
<evidence type="ECO:0000313" key="10">
    <source>
        <dbReference type="EnsemblPlants" id="Kaladp0016s0360.1.v1.1"/>
    </source>
</evidence>
<feature type="compositionally biased region" description="Polar residues" evidence="8">
    <location>
        <begin position="419"/>
        <end position="456"/>
    </location>
</feature>
<feature type="domain" description="WRKY" evidence="9">
    <location>
        <begin position="354"/>
        <end position="420"/>
    </location>
</feature>
<keyword evidence="4" id="KW-0804">Transcription</keyword>
<dbReference type="GO" id="GO:0005634">
    <property type="term" value="C:nucleus"/>
    <property type="evidence" value="ECO:0007669"/>
    <property type="project" value="UniProtKB-SubCell"/>
</dbReference>
<comment type="similarity">
    <text evidence="7">Belongs to the WRKY group II-e family.</text>
</comment>
<keyword evidence="5" id="KW-0539">Nucleus</keyword>
<feature type="region of interest" description="Disordered" evidence="8">
    <location>
        <begin position="412"/>
        <end position="456"/>
    </location>
</feature>
<evidence type="ECO:0000256" key="1">
    <source>
        <dbReference type="ARBA" id="ARBA00004123"/>
    </source>
</evidence>
<evidence type="ECO:0000256" key="2">
    <source>
        <dbReference type="ARBA" id="ARBA00023015"/>
    </source>
</evidence>
<organism evidence="10 11">
    <name type="scientific">Kalanchoe fedtschenkoi</name>
    <name type="common">Lavender scallops</name>
    <name type="synonym">South American air plant</name>
    <dbReference type="NCBI Taxonomy" id="63787"/>
    <lineage>
        <taxon>Eukaryota</taxon>
        <taxon>Viridiplantae</taxon>
        <taxon>Streptophyta</taxon>
        <taxon>Embryophyta</taxon>
        <taxon>Tracheophyta</taxon>
        <taxon>Spermatophyta</taxon>
        <taxon>Magnoliopsida</taxon>
        <taxon>eudicotyledons</taxon>
        <taxon>Gunneridae</taxon>
        <taxon>Pentapetalae</taxon>
        <taxon>Saxifragales</taxon>
        <taxon>Crassulaceae</taxon>
        <taxon>Kalanchoe</taxon>
    </lineage>
</organism>
<comment type="subcellular location">
    <subcellularLocation>
        <location evidence="1">Nucleus</location>
    </subcellularLocation>
</comment>
<dbReference type="InterPro" id="IPR003657">
    <property type="entry name" value="WRKY_dom"/>
</dbReference>
<dbReference type="EnsemblPlants" id="Kaladp0016s0360.1.v1.1">
    <property type="protein sequence ID" value="Kaladp0016s0360.1.v1.1"/>
    <property type="gene ID" value="Kaladp0016s0360.v1.1"/>
</dbReference>
<dbReference type="Gramene" id="Kaladp0016s0360.1.v1.1">
    <property type="protein sequence ID" value="Kaladp0016s0360.1.v1.1"/>
    <property type="gene ID" value="Kaladp0016s0360.v1.1"/>
</dbReference>
<name>A0A7N0T0Y1_KALFE</name>
<sequence>MCSSSSFYGLPREGSVLDDRERHHQGDLADMIRSISGAATRLYSDSFSSSWTQPYHLATDNDNIVTDHQVPLTATAAAQDQNDPLFTFYHDQQQQPGACLVRPSSHLDVGYFGADPFSSTMIRDPLPREDGMMMMMNCSSNDHLYYSMSASNYTLATHNNLLPATASSTMTLMIMKSEGILEDASSESGSHLLCSSSATKDISSTIGDLGLQAEPTQQCQEPAAATSSIISMPNCNVIPRMHHISPDIVSQQASAPAPPSIDNNELPISPQNKETLLLKPAPVSSSDFAVFGGSGDIDSSSNRMLDQTRTAENICGHLTETISSPRNPAVKRRKNLTKKVVCVPAPAPANSRSSGEVVPSDLWAWRKYGQKPIKGSPYPRGYYRCSSSKGCWARKQVERSRTDPNMLVITYTSEHNHPWPTQRNALAGSTRSQPSKNKSSTPGSNTTSQLTTGAIQQQQHLIEHGHALHSKCNVEESEKQRGDEPADANKIMITSQSKDEKEVPAISDTFIKEELGDADHVGDEDDTNNQLDRNDGCDANQLGATYNHYDSNKHWCSQKIFRPTIGLHEDGNYQQTPVEQSQDDFFAELGGISGNDAFSYLDWPSLERKTTTRTLHDG</sequence>
<evidence type="ECO:0000256" key="4">
    <source>
        <dbReference type="ARBA" id="ARBA00023163"/>
    </source>
</evidence>
<dbReference type="AlphaFoldDB" id="A0A7N0T0Y1"/>
<keyword evidence="11" id="KW-1185">Reference proteome</keyword>
<keyword evidence="3" id="KW-0238">DNA-binding</keyword>
<accession>A0A7N0T0Y1</accession>
<comment type="function">
    <text evidence="6">Transcription factor. Interacts specifically with the W box (5'-(T)TGAC[CT]-3'), a frequently occurring elicitor-responsive cis-acting element.</text>
</comment>
<keyword evidence="2" id="KW-0805">Transcription regulation</keyword>
<dbReference type="InterPro" id="IPR036576">
    <property type="entry name" value="WRKY_dom_sf"/>
</dbReference>
<dbReference type="PANTHER" id="PTHR32096:SF18">
    <property type="entry name" value="DISEASE RESISTANCE PROTEIN RRS1B-RELATED"/>
    <property type="match status" value="1"/>
</dbReference>
<dbReference type="PANTHER" id="PTHR32096">
    <property type="entry name" value="WRKY TRANSCRIPTION FACTOR 30-RELATED-RELATED"/>
    <property type="match status" value="1"/>
</dbReference>
<evidence type="ECO:0000256" key="6">
    <source>
        <dbReference type="ARBA" id="ARBA00059805"/>
    </source>
</evidence>
<dbReference type="SMART" id="SM00774">
    <property type="entry name" value="WRKY"/>
    <property type="match status" value="1"/>
</dbReference>
<evidence type="ECO:0000259" key="9">
    <source>
        <dbReference type="PROSITE" id="PS50811"/>
    </source>
</evidence>
<dbReference type="Pfam" id="PF03106">
    <property type="entry name" value="WRKY"/>
    <property type="match status" value="1"/>
</dbReference>